<evidence type="ECO:0000256" key="4">
    <source>
        <dbReference type="ARBA" id="ARBA00022448"/>
    </source>
</evidence>
<keyword evidence="5" id="KW-0410">Iron transport</keyword>
<evidence type="ECO:0000256" key="1">
    <source>
        <dbReference type="ARBA" id="ARBA00004141"/>
    </source>
</evidence>
<dbReference type="Pfam" id="PF01545">
    <property type="entry name" value="Cation_efflux"/>
    <property type="match status" value="1"/>
</dbReference>
<evidence type="ECO:0000259" key="11">
    <source>
        <dbReference type="Pfam" id="PF01545"/>
    </source>
</evidence>
<keyword evidence="4" id="KW-0813">Transport</keyword>
<dbReference type="OrthoDB" id="435980at2759"/>
<evidence type="ECO:0000313" key="12">
    <source>
        <dbReference type="EMBL" id="CAB4255368.1"/>
    </source>
</evidence>
<dbReference type="EMBL" id="CAEFZW010000006">
    <property type="protein sequence ID" value="CAB4255368.1"/>
    <property type="molecule type" value="Genomic_DNA"/>
</dbReference>
<dbReference type="SUPFAM" id="SSF161111">
    <property type="entry name" value="Cation efflux protein transmembrane domain-like"/>
    <property type="match status" value="1"/>
</dbReference>
<dbReference type="FunFam" id="1.20.1510.10:FF:000013">
    <property type="entry name" value="Cation efflux family protein"/>
    <property type="match status" value="1"/>
</dbReference>
<dbReference type="InterPro" id="IPR058533">
    <property type="entry name" value="Cation_efflux_TM"/>
</dbReference>
<comment type="subcellular location">
    <subcellularLocation>
        <location evidence="1">Membrane</location>
        <topology evidence="1">Multi-pass membrane protein</topology>
    </subcellularLocation>
</comment>
<evidence type="ECO:0000256" key="5">
    <source>
        <dbReference type="ARBA" id="ARBA00022496"/>
    </source>
</evidence>
<evidence type="ECO:0000256" key="2">
    <source>
        <dbReference type="ARBA" id="ARBA00008873"/>
    </source>
</evidence>
<comment type="caution">
    <text evidence="12">The sequence shown here is derived from an EMBL/GenBank/DDBJ whole genome shotgun (WGS) entry which is preliminary data.</text>
</comment>
<evidence type="ECO:0000256" key="9">
    <source>
        <dbReference type="ARBA" id="ARBA00023136"/>
    </source>
</evidence>
<evidence type="ECO:0000256" key="8">
    <source>
        <dbReference type="ARBA" id="ARBA00023065"/>
    </source>
</evidence>
<dbReference type="AlphaFoldDB" id="A0A8H2ZI06"/>
<keyword evidence="7" id="KW-1133">Transmembrane helix</keyword>
<keyword evidence="9" id="KW-0472">Membrane</keyword>
<proteinExistence type="inferred from homology"/>
<evidence type="ECO:0000256" key="10">
    <source>
        <dbReference type="ARBA" id="ARBA00055037"/>
    </source>
</evidence>
<dbReference type="GeneID" id="64858411"/>
<dbReference type="InterPro" id="IPR002524">
    <property type="entry name" value="Cation_efflux"/>
</dbReference>
<keyword evidence="3" id="KW-0408">Iron</keyword>
<dbReference type="GO" id="GO:0008324">
    <property type="term" value="F:monoatomic cation transmembrane transporter activity"/>
    <property type="evidence" value="ECO:0007669"/>
    <property type="project" value="InterPro"/>
</dbReference>
<evidence type="ECO:0000256" key="3">
    <source>
        <dbReference type="ARBA" id="ARBA00022434"/>
    </source>
</evidence>
<dbReference type="Gene3D" id="1.20.1510.10">
    <property type="entry name" value="Cation efflux protein transmembrane domain"/>
    <property type="match status" value="1"/>
</dbReference>
<organism evidence="12 13">
    <name type="scientific">Maudiozyma barnettii</name>
    <dbReference type="NCBI Taxonomy" id="61262"/>
    <lineage>
        <taxon>Eukaryota</taxon>
        <taxon>Fungi</taxon>
        <taxon>Dikarya</taxon>
        <taxon>Ascomycota</taxon>
        <taxon>Saccharomycotina</taxon>
        <taxon>Saccharomycetes</taxon>
        <taxon>Saccharomycetales</taxon>
        <taxon>Saccharomycetaceae</taxon>
        <taxon>Maudiozyma</taxon>
    </lineage>
</organism>
<keyword evidence="8" id="KW-0406">Ion transport</keyword>
<evidence type="ECO:0000313" key="13">
    <source>
        <dbReference type="Proteomes" id="UP000644660"/>
    </source>
</evidence>
<dbReference type="GO" id="GO:0016020">
    <property type="term" value="C:membrane"/>
    <property type="evidence" value="ECO:0007669"/>
    <property type="project" value="UniProtKB-SubCell"/>
</dbReference>
<dbReference type="GO" id="GO:0006826">
    <property type="term" value="P:iron ion transport"/>
    <property type="evidence" value="ECO:0007669"/>
    <property type="project" value="UniProtKB-KW"/>
</dbReference>
<dbReference type="PANTHER" id="PTHR43840">
    <property type="entry name" value="MITOCHONDRIAL METAL TRANSPORTER 1-RELATED"/>
    <property type="match status" value="1"/>
</dbReference>
<sequence>MFRLPAVTARNYVSLHITSSRSTTTNRVIRISLVNRFHNGSSIWNQGKITSKTIIKGKTLDQTKQEIQKEKFSDIFNTNDHEHVHLQESETETSDSYHLGAKDRKTDNTGISAGRLTHTHNHTHSHLEPNEMLVASLHEIRKNAGVRITWVGLMINVGIALGKFVGGIVFHSQALLADSIHAASDLISDILTLVSVNMASKKPTSEFPYGYGKIETVGSLAVSTILTMAGVSIGWTSLCAVVGPIVPHTIIETVTSFLGTQHAHSHSHTMIPEGVTNINAAWIAGGSIALKEWIFQATKKIAIKTNSNVLMANAWHHRVDSLTSFVALIAITSSHFFGISSLDALGGLAVSGLVIKAGGQGMVSSLKELIDQSIAHEDERYIKIETVIKDGLNKLVSDNNSDKPYEVNELTVLASGPNTRIHAILQAPIQKWDNLLGIKEMENVSDYLRTVIKKNVSNVGKIEFEFIEQHKHIDIDKKNVAK</sequence>
<dbReference type="InterPro" id="IPR027469">
    <property type="entry name" value="Cation_efflux_TMD_sf"/>
</dbReference>
<dbReference type="RefSeq" id="XP_041407212.1">
    <property type="nucleotide sequence ID" value="XM_041551278.1"/>
</dbReference>
<reference evidence="12 13" key="1">
    <citation type="submission" date="2020-05" db="EMBL/GenBank/DDBJ databases">
        <authorList>
            <person name="Casaregola S."/>
            <person name="Devillers H."/>
            <person name="Grondin C."/>
        </authorList>
    </citation>
    <scope>NUCLEOTIDE SEQUENCE [LARGE SCALE GENOMIC DNA]</scope>
    <source>
        <strain evidence="12 13">CLIB 1767</strain>
    </source>
</reference>
<keyword evidence="13" id="KW-1185">Reference proteome</keyword>
<dbReference type="GO" id="GO:0005739">
    <property type="term" value="C:mitochondrion"/>
    <property type="evidence" value="ECO:0007669"/>
    <property type="project" value="UniProtKB-ARBA"/>
</dbReference>
<dbReference type="NCBIfam" id="TIGR01297">
    <property type="entry name" value="CDF"/>
    <property type="match status" value="1"/>
</dbReference>
<evidence type="ECO:0000256" key="6">
    <source>
        <dbReference type="ARBA" id="ARBA00022692"/>
    </source>
</evidence>
<accession>A0A8H2ZI06</accession>
<comment type="similarity">
    <text evidence="2">Belongs to the cation diffusion facilitator (CDF) transporter (TC 2.A.4) family. SLC30A subfamily.</text>
</comment>
<dbReference type="PANTHER" id="PTHR43840:SF15">
    <property type="entry name" value="MITOCHONDRIAL METAL TRANSPORTER 1-RELATED"/>
    <property type="match status" value="1"/>
</dbReference>
<name>A0A8H2ZI06_9SACH</name>
<dbReference type="InterPro" id="IPR050291">
    <property type="entry name" value="CDF_Transporter"/>
</dbReference>
<feature type="domain" description="Cation efflux protein transmembrane" evidence="11">
    <location>
        <begin position="150"/>
        <end position="370"/>
    </location>
</feature>
<keyword evidence="3" id="KW-0409">Iron storage</keyword>
<evidence type="ECO:0000256" key="7">
    <source>
        <dbReference type="ARBA" id="ARBA00022989"/>
    </source>
</evidence>
<keyword evidence="6" id="KW-0812">Transmembrane</keyword>
<dbReference type="GO" id="GO:0006879">
    <property type="term" value="P:intracellular iron ion homeostasis"/>
    <property type="evidence" value="ECO:0007669"/>
    <property type="project" value="UniProtKB-KW"/>
</dbReference>
<comment type="function">
    <text evidence="10">Mitochondrial metal transporter involved in mitochondrial iron accumulation.</text>
</comment>
<gene>
    <name evidence="12" type="ORF">KABA2_06S03850</name>
</gene>
<protein>
    <submittedName>
        <fullName evidence="12">Similar to Saccharomyces cerevisiae YPL224C MMT2 Putative metal transporter involved in mitochondrial iron accumulation</fullName>
    </submittedName>
</protein>
<dbReference type="Proteomes" id="UP000644660">
    <property type="component" value="Unassembled WGS sequence"/>
</dbReference>